<dbReference type="InterPro" id="IPR009088">
    <property type="entry name" value="TFIIA_b-brl"/>
</dbReference>
<dbReference type="Gene3D" id="1.10.287.100">
    <property type="match status" value="1"/>
</dbReference>
<keyword evidence="4" id="KW-0539">Nucleus</keyword>
<feature type="region of interest" description="Disordered" evidence="5">
    <location>
        <begin position="109"/>
        <end position="178"/>
    </location>
</feature>
<dbReference type="InterPro" id="IPR004855">
    <property type="entry name" value="TFIIA_asu/bsu"/>
</dbReference>
<dbReference type="SUPFAM" id="SSF50784">
    <property type="entry name" value="Transcription factor IIA (TFIIA), beta-barrel domain"/>
    <property type="match status" value="1"/>
</dbReference>
<organism evidence="6 7">
    <name type="scientific">Salix dunnii</name>
    <dbReference type="NCBI Taxonomy" id="1413687"/>
    <lineage>
        <taxon>Eukaryota</taxon>
        <taxon>Viridiplantae</taxon>
        <taxon>Streptophyta</taxon>
        <taxon>Embryophyta</taxon>
        <taxon>Tracheophyta</taxon>
        <taxon>Spermatophyta</taxon>
        <taxon>Magnoliopsida</taxon>
        <taxon>eudicotyledons</taxon>
        <taxon>Gunneridae</taxon>
        <taxon>Pentapetalae</taxon>
        <taxon>rosids</taxon>
        <taxon>fabids</taxon>
        <taxon>Malpighiales</taxon>
        <taxon>Salicaceae</taxon>
        <taxon>Saliceae</taxon>
        <taxon>Salix</taxon>
    </lineage>
</organism>
<feature type="compositionally biased region" description="Polar residues" evidence="5">
    <location>
        <begin position="115"/>
        <end position="147"/>
    </location>
</feature>
<gene>
    <name evidence="6" type="ORF">SADUNF_Sadunf09G0027500</name>
</gene>
<dbReference type="Gene3D" id="2.30.18.10">
    <property type="entry name" value="Transcription factor IIA (TFIIA), beta-barrel domain"/>
    <property type="match status" value="1"/>
</dbReference>
<dbReference type="FunFam" id="1.10.287.100:FF:000001">
    <property type="entry name" value="Transcription initiation factor IIA subunit"/>
    <property type="match status" value="1"/>
</dbReference>
<accession>A0A835JUM9</accession>
<name>A0A835JUM9_9ROSI</name>
<dbReference type="Pfam" id="PF03153">
    <property type="entry name" value="TFIIA"/>
    <property type="match status" value="2"/>
</dbReference>
<dbReference type="Proteomes" id="UP000657918">
    <property type="component" value="Unassembled WGS sequence"/>
</dbReference>
<comment type="similarity">
    <text evidence="2">Belongs to the TFIIA subunit 1 family.</text>
</comment>
<keyword evidence="3" id="KW-0804">Transcription</keyword>
<reference evidence="6 7" key="1">
    <citation type="submission" date="2020-10" db="EMBL/GenBank/DDBJ databases">
        <title>Plant Genome Project.</title>
        <authorList>
            <person name="Zhang R.-G."/>
        </authorList>
    </citation>
    <scope>NUCLEOTIDE SEQUENCE [LARGE SCALE GENOMIC DNA]</scope>
    <source>
        <strain evidence="6">FAFU-HL-1</strain>
        <tissue evidence="6">Leaf</tissue>
    </source>
</reference>
<sequence>MATSTTTTSSVYINVIEDVINKVRDEFINNGGPGDNVLYELQGLWEAKMMQAGVICAPIERSLANKQPIPGGPITPVHDLNVPYEGTEEYETPTADLLFPPTPLQTPMQTPLPGSVQTPLPGNAQTPLPGSVDNSSMYNIPTGSSDYPTPVSDAGGSTDGKAGRPSSFMQPPSPWMHQRPPLTYVEGRDEVDRGISHQALTQDFFMPSGKRKREDFAPKYNNGGFIPQQDGAGDSAFEVSQASQGNGPLGRCDSSTTKNREILARVSRSYLKIPQVDGPIPDPYDDVLSTPNIYNYQGAANEDYNIANTPAPNDQQASTPAVTRTKSRWKCILKDGIMQINDKDILFNKVCLPSNIDVTMQQENLTFDFVRGMAAWQLPSSAFNGRILSYQWVCGKPFWKLGWMVGLLYIKEELFSFIMHDCRRIFLRFQWISTLENAVCSFELSRREILGGNVNSSASDGNGGGDTDSGDRKGIVVRGEA</sequence>
<dbReference type="EMBL" id="JADGMS010000009">
    <property type="protein sequence ID" value="KAF9675391.1"/>
    <property type="molecule type" value="Genomic_DNA"/>
</dbReference>
<comment type="subcellular location">
    <subcellularLocation>
        <location evidence="1">Nucleus</location>
    </subcellularLocation>
</comment>
<dbReference type="AlphaFoldDB" id="A0A835JUM9"/>
<evidence type="ECO:0000256" key="1">
    <source>
        <dbReference type="ARBA" id="ARBA00004123"/>
    </source>
</evidence>
<dbReference type="SUPFAM" id="SSF47396">
    <property type="entry name" value="Transcription factor IIA (TFIIA), alpha-helical domain"/>
    <property type="match status" value="1"/>
</dbReference>
<feature type="compositionally biased region" description="Basic and acidic residues" evidence="5">
    <location>
        <begin position="469"/>
        <end position="481"/>
    </location>
</feature>
<dbReference type="SMART" id="SM01371">
    <property type="entry name" value="TFIIA"/>
    <property type="match status" value="1"/>
</dbReference>
<evidence type="ECO:0000313" key="6">
    <source>
        <dbReference type="EMBL" id="KAF9675391.1"/>
    </source>
</evidence>
<feature type="region of interest" description="Disordered" evidence="5">
    <location>
        <begin position="456"/>
        <end position="481"/>
    </location>
</feature>
<evidence type="ECO:0000256" key="4">
    <source>
        <dbReference type="ARBA" id="ARBA00023242"/>
    </source>
</evidence>
<proteinExistence type="inferred from homology"/>
<dbReference type="OrthoDB" id="6275927at2759"/>
<evidence type="ECO:0000256" key="5">
    <source>
        <dbReference type="SAM" id="MobiDB-lite"/>
    </source>
</evidence>
<evidence type="ECO:0000256" key="3">
    <source>
        <dbReference type="ARBA" id="ARBA00023163"/>
    </source>
</evidence>
<dbReference type="GO" id="GO:0006367">
    <property type="term" value="P:transcription initiation at RNA polymerase II promoter"/>
    <property type="evidence" value="ECO:0007669"/>
    <property type="project" value="InterPro"/>
</dbReference>
<comment type="caution">
    <text evidence="6">The sequence shown here is derived from an EMBL/GenBank/DDBJ whole genome shotgun (WGS) entry which is preliminary data.</text>
</comment>
<keyword evidence="7" id="KW-1185">Reference proteome</keyword>
<dbReference type="PANTHER" id="PTHR12694">
    <property type="entry name" value="TRANSCRIPTION INITIATION FACTOR IIA SUBUNIT 1"/>
    <property type="match status" value="1"/>
</dbReference>
<protein>
    <submittedName>
        <fullName evidence="6">Uncharacterized protein</fullName>
    </submittedName>
</protein>
<dbReference type="GO" id="GO:0005672">
    <property type="term" value="C:transcription factor TFIIA complex"/>
    <property type="evidence" value="ECO:0007669"/>
    <property type="project" value="InterPro"/>
</dbReference>
<evidence type="ECO:0000256" key="2">
    <source>
        <dbReference type="ARBA" id="ARBA00010059"/>
    </source>
</evidence>
<evidence type="ECO:0000313" key="7">
    <source>
        <dbReference type="Proteomes" id="UP000657918"/>
    </source>
</evidence>
<dbReference type="PANTHER" id="PTHR12694:SF8">
    <property type="entry name" value="TRANSCRIPTION INITIATION FACTOR IIA SUBUNIT 1"/>
    <property type="match status" value="1"/>
</dbReference>